<sequence>MIIYNGDKYACISCIRGHRSSTCKHAARMLVKVRTRGRPSPVDIRDVIMVDVTSRVKRKKLPSKKHCCDDIDHSNPHDYEYGDTVEENDHPPGHENCCKKMDAQPIIFIKAKQTQKAMVVDGKLKIIVKDPETDGDEVKYISEKEFLKSVSAQTISNNTENTPPELSFSTSAHTNNNNGDVIDKRLQNYSVPQISRKKCCDPNHIIKSDVSSPIDNRVGRNNPIPTYSIAMDAVSPPTTVESVTSNDSPGNDTPLQTLNKSFSHLTSDDLESKKLSVDIFTHKGLYLSSECSCPANECDCINCLIHRNEEELNNYVLQSGVPLTNILDSSKPGPYDVTACSGPDCECSLIDCTCQSCSVHPTDIIPFERFYYQGFNNITLRRKTIIKYKHKLIPSEYWWDFLTVELPSVNTETLETIDLKDYFEKLLKKYQHEFLNSESEWGLLNDLEGFYVI</sequence>
<protein>
    <recommendedName>
        <fullName evidence="9">Copper-fist domain-containing protein</fullName>
    </recommendedName>
</protein>
<keyword evidence="4" id="KW-0186">Copper</keyword>
<evidence type="ECO:0000256" key="4">
    <source>
        <dbReference type="ARBA" id="ARBA00023008"/>
    </source>
</evidence>
<dbReference type="FunFam" id="3.90.430.10:FF:000001">
    <property type="entry name" value="Copper fist DNA-binding protein"/>
    <property type="match status" value="1"/>
</dbReference>
<dbReference type="Gene3D" id="3.90.430.10">
    <property type="entry name" value="Copper fist DNA-binding domain"/>
    <property type="match status" value="1"/>
</dbReference>
<evidence type="ECO:0000256" key="6">
    <source>
        <dbReference type="ARBA" id="ARBA00023163"/>
    </source>
</evidence>
<organism evidence="10 11">
    <name type="scientific">Arxiozyma heterogenica</name>
    <dbReference type="NCBI Taxonomy" id="278026"/>
    <lineage>
        <taxon>Eukaryota</taxon>
        <taxon>Fungi</taxon>
        <taxon>Dikarya</taxon>
        <taxon>Ascomycota</taxon>
        <taxon>Saccharomycotina</taxon>
        <taxon>Saccharomycetes</taxon>
        <taxon>Saccharomycetales</taxon>
        <taxon>Saccharomycetaceae</taxon>
        <taxon>Arxiozyma</taxon>
    </lineage>
</organism>
<dbReference type="GO" id="GO:0005634">
    <property type="term" value="C:nucleus"/>
    <property type="evidence" value="ECO:0007669"/>
    <property type="project" value="UniProtKB-SubCell"/>
</dbReference>
<dbReference type="InterPro" id="IPR051763">
    <property type="entry name" value="Copper_Homeo_Regul"/>
</dbReference>
<evidence type="ECO:0000313" key="11">
    <source>
        <dbReference type="Proteomes" id="UP001306508"/>
    </source>
</evidence>
<evidence type="ECO:0000256" key="3">
    <source>
        <dbReference type="ARBA" id="ARBA00022833"/>
    </source>
</evidence>
<dbReference type="InterPro" id="IPR001083">
    <property type="entry name" value="Cu_fist_DNA-bd_dom"/>
</dbReference>
<evidence type="ECO:0000256" key="8">
    <source>
        <dbReference type="SAM" id="MobiDB-lite"/>
    </source>
</evidence>
<dbReference type="GO" id="GO:0006879">
    <property type="term" value="P:intracellular iron ion homeostasis"/>
    <property type="evidence" value="ECO:0007669"/>
    <property type="project" value="TreeGrafter"/>
</dbReference>
<dbReference type="PRINTS" id="PR00617">
    <property type="entry name" value="COPPERFIST"/>
</dbReference>
<dbReference type="SMART" id="SM01090">
    <property type="entry name" value="Copper-fist"/>
    <property type="match status" value="1"/>
</dbReference>
<keyword evidence="11" id="KW-1185">Reference proteome</keyword>
<proteinExistence type="predicted"/>
<dbReference type="EMBL" id="JAWIZZ010000015">
    <property type="protein sequence ID" value="KAK5782118.1"/>
    <property type="molecule type" value="Genomic_DNA"/>
</dbReference>
<comment type="subcellular location">
    <subcellularLocation>
        <location evidence="1">Nucleus</location>
    </subcellularLocation>
</comment>
<gene>
    <name evidence="10" type="ORF">RI543_000441</name>
</gene>
<reference evidence="11" key="1">
    <citation type="submission" date="2023-07" db="EMBL/GenBank/DDBJ databases">
        <title>A draft genome of Kazachstania heterogenica Y-27499.</title>
        <authorList>
            <person name="Donic C."/>
            <person name="Kralova J.S."/>
            <person name="Fidel L."/>
            <person name="Ben-Dor S."/>
            <person name="Jung S."/>
        </authorList>
    </citation>
    <scope>NUCLEOTIDE SEQUENCE [LARGE SCALE GENOMIC DNA]</scope>
    <source>
        <strain evidence="11">Y27499</strain>
    </source>
</reference>
<dbReference type="Pfam" id="PF00649">
    <property type="entry name" value="Copper-fist"/>
    <property type="match status" value="1"/>
</dbReference>
<evidence type="ECO:0000256" key="1">
    <source>
        <dbReference type="ARBA" id="ARBA00004123"/>
    </source>
</evidence>
<feature type="region of interest" description="Disordered" evidence="8">
    <location>
        <begin position="238"/>
        <end position="258"/>
    </location>
</feature>
<keyword evidence="6" id="KW-0804">Transcription</keyword>
<name>A0AAN7WQ40_9SACH</name>
<dbReference type="GO" id="GO:0006878">
    <property type="term" value="P:intracellular copper ion homeostasis"/>
    <property type="evidence" value="ECO:0007669"/>
    <property type="project" value="TreeGrafter"/>
</dbReference>
<accession>A0AAN7WQ40</accession>
<dbReference type="InterPro" id="IPR036395">
    <property type="entry name" value="Cu_fist_DNA-bd_dom_sf"/>
</dbReference>
<keyword evidence="3" id="KW-0862">Zinc</keyword>
<evidence type="ECO:0000256" key="2">
    <source>
        <dbReference type="ARBA" id="ARBA00022723"/>
    </source>
</evidence>
<dbReference type="PANTHER" id="PTHR28088:SF7">
    <property type="entry name" value="METAL-BINDING ACTIVATOR 1"/>
    <property type="match status" value="1"/>
</dbReference>
<dbReference type="SUPFAM" id="SSF57879">
    <property type="entry name" value="Zinc domain conserved in yeast copper-regulated transcription factors"/>
    <property type="match status" value="1"/>
</dbReference>
<dbReference type="PROSITE" id="PS50073">
    <property type="entry name" value="COPPER_FIST_2"/>
    <property type="match status" value="1"/>
</dbReference>
<keyword evidence="5" id="KW-0805">Transcription regulation</keyword>
<comment type="caution">
    <text evidence="10">The sequence shown here is derived from an EMBL/GenBank/DDBJ whole genome shotgun (WGS) entry which is preliminary data.</text>
</comment>
<dbReference type="AlphaFoldDB" id="A0AAN7WQ40"/>
<dbReference type="Proteomes" id="UP001306508">
    <property type="component" value="Unassembled WGS sequence"/>
</dbReference>
<dbReference type="PANTHER" id="PTHR28088">
    <property type="entry name" value="TRANSCRIPTIONAL ACTIVATOR HAA1-RELATED"/>
    <property type="match status" value="1"/>
</dbReference>
<evidence type="ECO:0000256" key="7">
    <source>
        <dbReference type="ARBA" id="ARBA00023242"/>
    </source>
</evidence>
<keyword evidence="7" id="KW-0539">Nucleus</keyword>
<feature type="domain" description="Copper-fist" evidence="9">
    <location>
        <begin position="1"/>
        <end position="40"/>
    </location>
</feature>
<evidence type="ECO:0000256" key="5">
    <source>
        <dbReference type="ARBA" id="ARBA00023015"/>
    </source>
</evidence>
<dbReference type="GO" id="GO:0000981">
    <property type="term" value="F:DNA-binding transcription factor activity, RNA polymerase II-specific"/>
    <property type="evidence" value="ECO:0007669"/>
    <property type="project" value="TreeGrafter"/>
</dbReference>
<keyword evidence="2" id="KW-0479">Metal-binding</keyword>
<evidence type="ECO:0000313" key="10">
    <source>
        <dbReference type="EMBL" id="KAK5782118.1"/>
    </source>
</evidence>
<dbReference type="GO" id="GO:0005507">
    <property type="term" value="F:copper ion binding"/>
    <property type="evidence" value="ECO:0007669"/>
    <property type="project" value="InterPro"/>
</dbReference>
<dbReference type="GO" id="GO:0000978">
    <property type="term" value="F:RNA polymerase II cis-regulatory region sequence-specific DNA binding"/>
    <property type="evidence" value="ECO:0007669"/>
    <property type="project" value="TreeGrafter"/>
</dbReference>
<evidence type="ECO:0000259" key="9">
    <source>
        <dbReference type="PROSITE" id="PS50073"/>
    </source>
</evidence>
<dbReference type="SMART" id="SM00412">
    <property type="entry name" value="Cu_FIST"/>
    <property type="match status" value="1"/>
</dbReference>
<dbReference type="GO" id="GO:0045944">
    <property type="term" value="P:positive regulation of transcription by RNA polymerase II"/>
    <property type="evidence" value="ECO:0007669"/>
    <property type="project" value="TreeGrafter"/>
</dbReference>